<sequence>MSSSEDDDLLLAASSFLLMKSLIKKKKSKTRRKRRWWMTSLYSNRGVYSGTMLLNDLQKEGGDNFKNCCRMSYETFSQLLTLVDPKIRKEDTKFRKAIPSNERLALTLRYLATGDSFSSLSLIFKISKSSISHIIPEVCTAIIEVLQDYIQVPKSQEEWLSVSKKYEDVWNFPHCIGAIDGKHVQLQAPIGSGSNFYNYKSTFSIVLMAVVDADYNFLYADVGCQGRISDGGVFRNTSFFKQLEEQKLEIPPPEKLIGREKAVPYVFVADAAFPLKENILRPYPGSHEKGSDKRIFNYRLSRARRVVENVFGILSAVFRVFRKPMLLEPKKAELVVMACVYLHNFLRKEKSSRDIYSPTDLIDHEIEGQLVHGTWREDIQSNSAFTPMERVGRRSPRFAEENRNEFAEYFSSVGAVPWQSKLA</sequence>
<name>A0A8R1W5F4_ACYPI</name>
<dbReference type="RefSeq" id="XP_003244198.1">
    <property type="nucleotide sequence ID" value="XM_003244150.3"/>
</dbReference>
<dbReference type="GO" id="GO:0004518">
    <property type="term" value="F:nuclease activity"/>
    <property type="evidence" value="ECO:0007669"/>
    <property type="project" value="UniProtKB-KW"/>
</dbReference>
<keyword evidence="7" id="KW-0539">Nucleus</keyword>
<evidence type="ECO:0000256" key="3">
    <source>
        <dbReference type="ARBA" id="ARBA00006958"/>
    </source>
</evidence>
<keyword evidence="6" id="KW-0378">Hydrolase</keyword>
<comment type="subcellular location">
    <subcellularLocation>
        <location evidence="2">Nucleus</location>
    </subcellularLocation>
</comment>
<evidence type="ECO:0000259" key="8">
    <source>
        <dbReference type="Pfam" id="PF13359"/>
    </source>
</evidence>
<accession>A0A8R1W5F4</accession>
<dbReference type="GO" id="GO:0005634">
    <property type="term" value="C:nucleus"/>
    <property type="evidence" value="ECO:0007669"/>
    <property type="project" value="UniProtKB-SubCell"/>
</dbReference>
<evidence type="ECO:0000256" key="6">
    <source>
        <dbReference type="ARBA" id="ARBA00022801"/>
    </source>
</evidence>
<evidence type="ECO:0000313" key="9">
    <source>
        <dbReference type="EnsemblMetazoa" id="XP_003244198.1"/>
    </source>
</evidence>
<dbReference type="KEGG" id="api:100573332"/>
<evidence type="ECO:0000313" key="10">
    <source>
        <dbReference type="Proteomes" id="UP000007819"/>
    </source>
</evidence>
<dbReference type="PANTHER" id="PTHR22930">
    <property type="match status" value="1"/>
</dbReference>
<protein>
    <recommendedName>
        <fullName evidence="8">DDE Tnp4 domain-containing protein</fullName>
    </recommendedName>
</protein>
<dbReference type="Pfam" id="PF13359">
    <property type="entry name" value="DDE_Tnp_4"/>
    <property type="match status" value="1"/>
</dbReference>
<dbReference type="GeneID" id="100573332"/>
<dbReference type="PANTHER" id="PTHR22930:SF269">
    <property type="entry name" value="NUCLEASE HARBI1-LIKE PROTEIN"/>
    <property type="match status" value="1"/>
</dbReference>
<keyword evidence="4" id="KW-0540">Nuclease</keyword>
<dbReference type="GO" id="GO:0046872">
    <property type="term" value="F:metal ion binding"/>
    <property type="evidence" value="ECO:0007669"/>
    <property type="project" value="UniProtKB-KW"/>
</dbReference>
<dbReference type="Proteomes" id="UP000007819">
    <property type="component" value="Chromosome A1"/>
</dbReference>
<comment type="similarity">
    <text evidence="3">Belongs to the HARBI1 family.</text>
</comment>
<evidence type="ECO:0000256" key="2">
    <source>
        <dbReference type="ARBA" id="ARBA00004123"/>
    </source>
</evidence>
<dbReference type="InterPro" id="IPR045249">
    <property type="entry name" value="HARBI1-like"/>
</dbReference>
<evidence type="ECO:0000256" key="1">
    <source>
        <dbReference type="ARBA" id="ARBA00001968"/>
    </source>
</evidence>
<dbReference type="OrthoDB" id="8189124at2759"/>
<keyword evidence="5" id="KW-0479">Metal-binding</keyword>
<evidence type="ECO:0000256" key="5">
    <source>
        <dbReference type="ARBA" id="ARBA00022723"/>
    </source>
</evidence>
<dbReference type="AlphaFoldDB" id="A0A8R1W5F4"/>
<proteinExistence type="inferred from homology"/>
<dbReference type="EnsemblMetazoa" id="XM_003244150.4">
    <property type="protein sequence ID" value="XP_003244198.1"/>
    <property type="gene ID" value="LOC100573332"/>
</dbReference>
<keyword evidence="10" id="KW-1185">Reference proteome</keyword>
<dbReference type="InterPro" id="IPR027806">
    <property type="entry name" value="HARBI1_dom"/>
</dbReference>
<reference evidence="9" key="2">
    <citation type="submission" date="2022-06" db="UniProtKB">
        <authorList>
            <consortium name="EnsemblMetazoa"/>
        </authorList>
    </citation>
    <scope>IDENTIFICATION</scope>
</reference>
<dbReference type="GO" id="GO:0016787">
    <property type="term" value="F:hydrolase activity"/>
    <property type="evidence" value="ECO:0007669"/>
    <property type="project" value="UniProtKB-KW"/>
</dbReference>
<feature type="domain" description="DDE Tnp4" evidence="8">
    <location>
        <begin position="179"/>
        <end position="344"/>
    </location>
</feature>
<reference evidence="10" key="1">
    <citation type="submission" date="2010-06" db="EMBL/GenBank/DDBJ databases">
        <authorList>
            <person name="Jiang H."/>
            <person name="Abraham K."/>
            <person name="Ali S."/>
            <person name="Alsbrooks S.L."/>
            <person name="Anim B.N."/>
            <person name="Anosike U.S."/>
            <person name="Attaway T."/>
            <person name="Bandaranaike D.P."/>
            <person name="Battles P.K."/>
            <person name="Bell S.N."/>
            <person name="Bell A.V."/>
            <person name="Beltran B."/>
            <person name="Bickham C."/>
            <person name="Bustamante Y."/>
            <person name="Caleb T."/>
            <person name="Canada A."/>
            <person name="Cardenas V."/>
            <person name="Carter K."/>
            <person name="Chacko J."/>
            <person name="Chandrabose M.N."/>
            <person name="Chavez D."/>
            <person name="Chavez A."/>
            <person name="Chen L."/>
            <person name="Chu H.-S."/>
            <person name="Claassen K.J."/>
            <person name="Cockrell R."/>
            <person name="Collins M."/>
            <person name="Cooper J.A."/>
            <person name="Cree A."/>
            <person name="Curry S.M."/>
            <person name="Da Y."/>
            <person name="Dao M.D."/>
            <person name="Das B."/>
            <person name="Davila M.-L."/>
            <person name="Davy-Carroll L."/>
            <person name="Denson S."/>
            <person name="Dinh H."/>
            <person name="Ebong V.E."/>
            <person name="Edwards J.R."/>
            <person name="Egan A."/>
            <person name="El-Daye J."/>
            <person name="Escobedo L."/>
            <person name="Fernandez S."/>
            <person name="Fernando P.R."/>
            <person name="Flagg N."/>
            <person name="Forbes L.D."/>
            <person name="Fowler R.G."/>
            <person name="Fu Q."/>
            <person name="Gabisi R.A."/>
            <person name="Ganer J."/>
            <person name="Garbino Pronczuk A."/>
            <person name="Garcia R.M."/>
            <person name="Garner T."/>
            <person name="Garrett T.E."/>
            <person name="Gonzalez D.A."/>
            <person name="Hamid H."/>
            <person name="Hawkins E.S."/>
            <person name="Hirani K."/>
            <person name="Hogues M.E."/>
            <person name="Hollins B."/>
            <person name="Hsiao C.-H."/>
            <person name="Jabil R."/>
            <person name="James M.L."/>
            <person name="Jhangiani S.N."/>
            <person name="Johnson B."/>
            <person name="Johnson Q."/>
            <person name="Joshi V."/>
            <person name="Kalu J.B."/>
            <person name="Kam C."/>
            <person name="Kashfia A."/>
            <person name="Keebler J."/>
            <person name="Kisamo H."/>
            <person name="Kovar C.L."/>
            <person name="Lago L.A."/>
            <person name="Lai C.-Y."/>
            <person name="Laidlaw J."/>
            <person name="Lara F."/>
            <person name="Le T.-K."/>
            <person name="Lee S.L."/>
            <person name="Legall F.H."/>
            <person name="Lemon S.J."/>
            <person name="Lewis L.R."/>
            <person name="Li B."/>
            <person name="Liu Y."/>
            <person name="Liu Y.-S."/>
            <person name="Lopez J."/>
            <person name="Lozado R.J."/>
            <person name="Lu J."/>
            <person name="Madu R.C."/>
            <person name="Maheshwari M."/>
            <person name="Maheshwari R."/>
            <person name="Malloy K."/>
            <person name="Martinez E."/>
            <person name="Mathew T."/>
            <person name="Mercado I.C."/>
            <person name="Mercado C."/>
            <person name="Meyer B."/>
            <person name="Montgomery K."/>
            <person name="Morgan M.B."/>
            <person name="Munidasa M."/>
            <person name="Nazareth L.V."/>
            <person name="Nelson J."/>
            <person name="Ng B.M."/>
            <person name="Nguyen N.B."/>
            <person name="Nguyen P.Q."/>
            <person name="Nguyen T."/>
            <person name="Obregon M."/>
            <person name="Okwuonu G.O."/>
            <person name="Onwere C.G."/>
            <person name="Orozco G."/>
            <person name="Parra A."/>
            <person name="Patel S."/>
            <person name="Patil S."/>
            <person name="Perez A."/>
            <person name="Perez Y."/>
            <person name="Pham C."/>
            <person name="Primus E.L."/>
            <person name="Pu L.-L."/>
            <person name="Puazo M."/>
            <person name="Qin X."/>
            <person name="Quiroz J.B."/>
            <person name="Reese J."/>
            <person name="Richards S."/>
            <person name="Rives C.M."/>
            <person name="Robberts R."/>
            <person name="Ruiz S.J."/>
            <person name="Ruiz M.J."/>
            <person name="Santibanez J."/>
            <person name="Schneider B.W."/>
            <person name="Sisson I."/>
            <person name="Smith M."/>
            <person name="Sodergren E."/>
            <person name="Song X.-Z."/>
            <person name="Song B.B."/>
            <person name="Summersgill H."/>
            <person name="Thelus R."/>
            <person name="Thornton R.D."/>
            <person name="Trejos Z.Y."/>
            <person name="Usmani K."/>
            <person name="Vattathil S."/>
            <person name="Villasana D."/>
            <person name="Walker D.L."/>
            <person name="Wang S."/>
            <person name="Wang K."/>
            <person name="White C.S."/>
            <person name="Williams A.C."/>
            <person name="Williamson J."/>
            <person name="Wilson K."/>
            <person name="Woghiren I.O."/>
            <person name="Woodworth J.R."/>
            <person name="Worley K.C."/>
            <person name="Wright R.A."/>
            <person name="Wu W."/>
            <person name="Young L."/>
            <person name="Zhang L."/>
            <person name="Zhang J."/>
            <person name="Zhu Y."/>
            <person name="Muzny D.M."/>
            <person name="Weinstock G."/>
            <person name="Gibbs R.A."/>
        </authorList>
    </citation>
    <scope>NUCLEOTIDE SEQUENCE [LARGE SCALE GENOMIC DNA]</scope>
    <source>
        <strain evidence="10">LSR1</strain>
    </source>
</reference>
<evidence type="ECO:0000256" key="4">
    <source>
        <dbReference type="ARBA" id="ARBA00022722"/>
    </source>
</evidence>
<organism evidence="9 10">
    <name type="scientific">Acyrthosiphon pisum</name>
    <name type="common">Pea aphid</name>
    <dbReference type="NCBI Taxonomy" id="7029"/>
    <lineage>
        <taxon>Eukaryota</taxon>
        <taxon>Metazoa</taxon>
        <taxon>Ecdysozoa</taxon>
        <taxon>Arthropoda</taxon>
        <taxon>Hexapoda</taxon>
        <taxon>Insecta</taxon>
        <taxon>Pterygota</taxon>
        <taxon>Neoptera</taxon>
        <taxon>Paraneoptera</taxon>
        <taxon>Hemiptera</taxon>
        <taxon>Sternorrhyncha</taxon>
        <taxon>Aphidomorpha</taxon>
        <taxon>Aphidoidea</taxon>
        <taxon>Aphididae</taxon>
        <taxon>Macrosiphini</taxon>
        <taxon>Acyrthosiphon</taxon>
    </lineage>
</organism>
<evidence type="ECO:0000256" key="7">
    <source>
        <dbReference type="ARBA" id="ARBA00023242"/>
    </source>
</evidence>
<comment type="cofactor">
    <cofactor evidence="1">
        <name>a divalent metal cation</name>
        <dbReference type="ChEBI" id="CHEBI:60240"/>
    </cofactor>
</comment>